<comment type="caution">
    <text evidence="1">The sequence shown here is derived from an EMBL/GenBank/DDBJ whole genome shotgun (WGS) entry which is preliminary data.</text>
</comment>
<protein>
    <submittedName>
        <fullName evidence="1">Uncharacterized protein</fullName>
    </submittedName>
</protein>
<evidence type="ECO:0000313" key="2">
    <source>
        <dbReference type="Proteomes" id="UP000481861"/>
    </source>
</evidence>
<keyword evidence="2" id="KW-1185">Reference proteome</keyword>
<name>A0A7C8IF85_9PLEO</name>
<gene>
    <name evidence="1" type="ORF">BDV95DRAFT_633309</name>
</gene>
<dbReference type="EMBL" id="JAADJZ010000001">
    <property type="protein sequence ID" value="KAF2877928.1"/>
    <property type="molecule type" value="Genomic_DNA"/>
</dbReference>
<dbReference type="AlphaFoldDB" id="A0A7C8IF85"/>
<sequence length="259" mass="27984">MSFHTSPGATTRLGRLSSPRVGKRIGVHKAVSEARFVTLSRASQASLRVRRQGDKTTRCLAGSCWPLWRPGCPRQKAAARSSGADGRVGEERAVGLLACFLLPVLDMASLAEAWEHTRRESIRRRQEGRRAGAGVLVCRNPGRIWNMESGHVSKLKRRAYALVLAVERVETAVEGNARAGVGVWAWGAHCIGPKGASGLAPLQCATQQRAATLERKERVCPPLPRGRWIGLGSCTLFLARALLSEGESGPRAVNGGRRV</sequence>
<proteinExistence type="predicted"/>
<dbReference type="Proteomes" id="UP000481861">
    <property type="component" value="Unassembled WGS sequence"/>
</dbReference>
<reference evidence="1 2" key="1">
    <citation type="submission" date="2020-01" db="EMBL/GenBank/DDBJ databases">
        <authorList>
            <consortium name="DOE Joint Genome Institute"/>
            <person name="Haridas S."/>
            <person name="Albert R."/>
            <person name="Binder M."/>
            <person name="Bloem J."/>
            <person name="Labutti K."/>
            <person name="Salamov A."/>
            <person name="Andreopoulos B."/>
            <person name="Baker S.E."/>
            <person name="Barry K."/>
            <person name="Bills G."/>
            <person name="Bluhm B.H."/>
            <person name="Cannon C."/>
            <person name="Castanera R."/>
            <person name="Culley D.E."/>
            <person name="Daum C."/>
            <person name="Ezra D."/>
            <person name="Gonzalez J.B."/>
            <person name="Henrissat B."/>
            <person name="Kuo A."/>
            <person name="Liang C."/>
            <person name="Lipzen A."/>
            <person name="Lutzoni F."/>
            <person name="Magnuson J."/>
            <person name="Mondo S."/>
            <person name="Nolan M."/>
            <person name="Ohm R."/>
            <person name="Pangilinan J."/>
            <person name="Park H.-J.H."/>
            <person name="Ramirez L."/>
            <person name="Alfaro M."/>
            <person name="Sun H."/>
            <person name="Tritt A."/>
            <person name="Yoshinaga Y."/>
            <person name="Zwiers L.-H.L."/>
            <person name="Turgeon B.G."/>
            <person name="Goodwin S.B."/>
            <person name="Spatafora J.W."/>
            <person name="Crous P.W."/>
            <person name="Grigoriev I.V."/>
        </authorList>
    </citation>
    <scope>NUCLEOTIDE SEQUENCE [LARGE SCALE GENOMIC DNA]</scope>
    <source>
        <strain evidence="1 2">CBS 611.86</strain>
    </source>
</reference>
<accession>A0A7C8IF85</accession>
<evidence type="ECO:0000313" key="1">
    <source>
        <dbReference type="EMBL" id="KAF2877928.1"/>
    </source>
</evidence>
<organism evidence="1 2">
    <name type="scientific">Massariosphaeria phaeospora</name>
    <dbReference type="NCBI Taxonomy" id="100035"/>
    <lineage>
        <taxon>Eukaryota</taxon>
        <taxon>Fungi</taxon>
        <taxon>Dikarya</taxon>
        <taxon>Ascomycota</taxon>
        <taxon>Pezizomycotina</taxon>
        <taxon>Dothideomycetes</taxon>
        <taxon>Pleosporomycetidae</taxon>
        <taxon>Pleosporales</taxon>
        <taxon>Pleosporales incertae sedis</taxon>
        <taxon>Massariosphaeria</taxon>
    </lineage>
</organism>